<proteinExistence type="predicted"/>
<name>A0ABN2QRV1_9ACTN</name>
<reference evidence="1 2" key="1">
    <citation type="journal article" date="2019" name="Int. J. Syst. Evol. Microbiol.">
        <title>The Global Catalogue of Microorganisms (GCM) 10K type strain sequencing project: providing services to taxonomists for standard genome sequencing and annotation.</title>
        <authorList>
            <consortium name="The Broad Institute Genomics Platform"/>
            <consortium name="The Broad Institute Genome Sequencing Center for Infectious Disease"/>
            <person name="Wu L."/>
            <person name="Ma J."/>
        </authorList>
    </citation>
    <scope>NUCLEOTIDE SEQUENCE [LARGE SCALE GENOMIC DNA]</scope>
    <source>
        <strain evidence="1 2">JCM 16013</strain>
    </source>
</reference>
<evidence type="ECO:0000313" key="2">
    <source>
        <dbReference type="Proteomes" id="UP001499854"/>
    </source>
</evidence>
<sequence>MSVGVVDPGTGTGFPLLPAAIEACCGVSSVAGRAAVTGVAVAAEAEAAVLTAAVPPRATGMPAAVVAATAATAAIASRPRGDPRHEW</sequence>
<gene>
    <name evidence="1" type="ORF">GCM10009838_11650</name>
</gene>
<keyword evidence="2" id="KW-1185">Reference proteome</keyword>
<dbReference type="Proteomes" id="UP001499854">
    <property type="component" value="Unassembled WGS sequence"/>
</dbReference>
<organism evidence="1 2">
    <name type="scientific">Catenulispora subtropica</name>
    <dbReference type="NCBI Taxonomy" id="450798"/>
    <lineage>
        <taxon>Bacteria</taxon>
        <taxon>Bacillati</taxon>
        <taxon>Actinomycetota</taxon>
        <taxon>Actinomycetes</taxon>
        <taxon>Catenulisporales</taxon>
        <taxon>Catenulisporaceae</taxon>
        <taxon>Catenulispora</taxon>
    </lineage>
</organism>
<accession>A0ABN2QRV1</accession>
<dbReference type="EMBL" id="BAAAQM010000004">
    <property type="protein sequence ID" value="GAA1957333.1"/>
    <property type="molecule type" value="Genomic_DNA"/>
</dbReference>
<evidence type="ECO:0000313" key="1">
    <source>
        <dbReference type="EMBL" id="GAA1957333.1"/>
    </source>
</evidence>
<comment type="caution">
    <text evidence="1">The sequence shown here is derived from an EMBL/GenBank/DDBJ whole genome shotgun (WGS) entry which is preliminary data.</text>
</comment>
<protein>
    <submittedName>
        <fullName evidence="1">Uncharacterized protein</fullName>
    </submittedName>
</protein>